<dbReference type="Gene3D" id="3.30.420.10">
    <property type="entry name" value="Ribonuclease H-like superfamily/Ribonuclease H"/>
    <property type="match status" value="1"/>
</dbReference>
<protein>
    <submittedName>
        <fullName evidence="13">Protein piwi</fullName>
    </submittedName>
</protein>
<dbReference type="InterPro" id="IPR036397">
    <property type="entry name" value="RNaseH_sf"/>
</dbReference>
<dbReference type="PANTHER" id="PTHR21467">
    <property type="entry name" value="PROTEIN PHOSPHATASE 4 REGULATORY SUBUNIT 4 PPP4R4"/>
    <property type="match status" value="1"/>
</dbReference>
<dbReference type="PROSITE" id="PS50077">
    <property type="entry name" value="HEAT_REPEAT"/>
    <property type="match status" value="2"/>
</dbReference>
<dbReference type="Pfam" id="PF02170">
    <property type="entry name" value="PAZ"/>
    <property type="match status" value="1"/>
</dbReference>
<feature type="compositionally biased region" description="Basic and acidic residues" evidence="10">
    <location>
        <begin position="1"/>
        <end position="11"/>
    </location>
</feature>
<evidence type="ECO:0000256" key="2">
    <source>
        <dbReference type="ARBA" id="ARBA00022473"/>
    </source>
</evidence>
<gene>
    <name evidence="13" type="ORF">ALC56_08764</name>
</gene>
<dbReference type="PROSITE" id="PS50821">
    <property type="entry name" value="PAZ"/>
    <property type="match status" value="1"/>
</dbReference>
<dbReference type="PANTHER" id="PTHR21467:SF0">
    <property type="entry name" value="SERINE_THREONINE-PROTEIN PHOSPHATASE 4 REGULATORY SUBUNIT 4"/>
    <property type="match status" value="1"/>
</dbReference>
<organism evidence="13 14">
    <name type="scientific">Trachymyrmex septentrionalis</name>
    <dbReference type="NCBI Taxonomy" id="34720"/>
    <lineage>
        <taxon>Eukaryota</taxon>
        <taxon>Metazoa</taxon>
        <taxon>Ecdysozoa</taxon>
        <taxon>Arthropoda</taxon>
        <taxon>Hexapoda</taxon>
        <taxon>Insecta</taxon>
        <taxon>Pterygota</taxon>
        <taxon>Neoptera</taxon>
        <taxon>Endopterygota</taxon>
        <taxon>Hymenoptera</taxon>
        <taxon>Apocrita</taxon>
        <taxon>Aculeata</taxon>
        <taxon>Formicoidea</taxon>
        <taxon>Formicidae</taxon>
        <taxon>Myrmicinae</taxon>
        <taxon>Trachymyrmex</taxon>
    </lineage>
</organism>
<dbReference type="FunFam" id="3.30.420.10:FF:000014">
    <property type="entry name" value="Piwi-like RNA-mediated gene silencing 1"/>
    <property type="match status" value="1"/>
</dbReference>
<keyword evidence="14" id="KW-1185">Reference proteome</keyword>
<evidence type="ECO:0000313" key="14">
    <source>
        <dbReference type="Proteomes" id="UP000078541"/>
    </source>
</evidence>
<dbReference type="PROSITE" id="PS50822">
    <property type="entry name" value="PIWI"/>
    <property type="match status" value="1"/>
</dbReference>
<evidence type="ECO:0000313" key="13">
    <source>
        <dbReference type="EMBL" id="KYN36973.1"/>
    </source>
</evidence>
<dbReference type="Gene3D" id="3.40.50.2300">
    <property type="match status" value="1"/>
</dbReference>
<dbReference type="SUPFAM" id="SSF53098">
    <property type="entry name" value="Ribonuclease H-like"/>
    <property type="match status" value="1"/>
</dbReference>
<evidence type="ECO:0000256" key="9">
    <source>
        <dbReference type="PROSITE-ProRule" id="PRU00103"/>
    </source>
</evidence>
<feature type="compositionally biased region" description="Basic and acidic residues" evidence="10">
    <location>
        <begin position="1805"/>
        <end position="1815"/>
    </location>
</feature>
<keyword evidence="3" id="KW-0963">Cytoplasm</keyword>
<dbReference type="EMBL" id="KQ981727">
    <property type="protein sequence ID" value="KYN36973.1"/>
    <property type="molecule type" value="Genomic_DNA"/>
</dbReference>
<keyword evidence="7" id="KW-0943">RNA-mediated gene silencing</keyword>
<dbReference type="STRING" id="34720.A0A195F956"/>
<feature type="domain" description="Piwi" evidence="12">
    <location>
        <begin position="554"/>
        <end position="844"/>
    </location>
</feature>
<feature type="domain" description="PAZ" evidence="11">
    <location>
        <begin position="282"/>
        <end position="392"/>
    </location>
</feature>
<dbReference type="Pfam" id="PF02171">
    <property type="entry name" value="Piwi"/>
    <property type="match status" value="1"/>
</dbReference>
<accession>A0A195F956</accession>
<keyword evidence="6" id="KW-0694">RNA-binding</keyword>
<comment type="subcellular location">
    <subcellularLocation>
        <location evidence="1">Cytoplasm</location>
    </subcellularLocation>
</comment>
<feature type="compositionally biased region" description="Polar residues" evidence="10">
    <location>
        <begin position="2023"/>
        <end position="2033"/>
    </location>
</feature>
<evidence type="ECO:0000259" key="11">
    <source>
        <dbReference type="PROSITE" id="PS50821"/>
    </source>
</evidence>
<evidence type="ECO:0000256" key="3">
    <source>
        <dbReference type="ARBA" id="ARBA00022490"/>
    </source>
</evidence>
<dbReference type="SUPFAM" id="SSF48371">
    <property type="entry name" value="ARM repeat"/>
    <property type="match status" value="1"/>
</dbReference>
<dbReference type="InterPro" id="IPR012337">
    <property type="entry name" value="RNaseH-like_sf"/>
</dbReference>
<dbReference type="FunFam" id="2.170.260.10:FF:000003">
    <property type="entry name" value="Piwi-like RNA-mediated gene silencing 2"/>
    <property type="match status" value="1"/>
</dbReference>
<evidence type="ECO:0000256" key="6">
    <source>
        <dbReference type="ARBA" id="ARBA00022884"/>
    </source>
</evidence>
<sequence length="2080" mass="238853">MSKQERDRGYDDPYEPSTSSGHRRSKPYERRQSEPSTRYCADDYAVPSTSKHEPMEDVSGKVQIKTEVKTEMESEVEMKSEEDEAKQTTRSRRKMESAFVSRPSTLVSKKGKSGVSIMLSSNHFKLPTVPNWCVYKYRVDFEPEESRTFIRKGMLKLHKDKVGPYIFDGTILFSSTRLPDKIELSSVRKSDNIPFKIIIYLVGRMMPEDPHYITIFNIIMRKQLEHLNLQLVGRDYYDAYNKICVHQYRLELWPGYITSIRRHERDILLNAEITHKVMRQETLYHVLMDCYRRNNNYRTEFCNSVIGIMVLTDYNNHTYRIEDVDFETSPSSTFPMKDGQHISYQEYYKTKYKINISSASQPMLVTRTKPKMRNVGQGDLVYLVPELCRATGLTDNMRENFHLMKALAVHTCISPTSRIDKLMRFNSRLRQEPKVLQEFKDWNMSLDKNLLEFPGRLLNSERLLFADNRYINSLNGDWTRDMQKARMLKCTVLRHWIVLVTERDIHKFIGTLLSVSHGIAFRIDQPRIQAIRDDKAGTYAENLEYILSKSAPDLVFCVVSNNRSDRYAAIKKKCCLDRPVPSQVFLQKNLNGKNTMTIATKVAIQMNCKLGGAPWTIENPLKGLMVIGFDICHDANTKGKDFLTMVSTVDQTLTQYFSSIALFHSNEDLGDQLCESVRKAIMAYKERNKAFPMHLVIYRDGVSEGQIRQVYENEVQKLEKALEKLYYGPNFKLIFIIVTKRINVRLFDTRGRNANPRTGTIVDDVITDPLRYDFFIVSQQVRQGTISPTSYNVIFDNTGLEVDIVQVVTYKLTHMYYNCSTTVRVPAPCHYAHKLSFLVGRFLHQPPNSQLEKQLFFLKADEIQKLSVIQSLPSLLATDIQSCMSRVVPKMQQSLATASTEFHIAASNTFKTILEQKLVSHNVFSQTFLQSILNSLESRDPVICHAWLETLLDVIELLPIEVIRAQILPLTISKGQLSQPIYTRIICSRLLGKICTRFDSAMIQKEVLPTVHSLCQDVNSEVRASICLQLRFVAEGLGAESVKPALLPSLVELASDEESSVRYASVQTIVYLLPHLQEDTIKNIITPLVKKLCENAAKSNDNVICVIAQDLGKLVLGLEKYLSMSEKTWFIKYFQQLAQLGIPSLKKEKPHFTFINSNSAQDERYIECRRHCAFNLPAMFIFVSSSPEDVNAILTTFNALASDHYYMVRKTVACGIHEVAKVLGPTSARIKGNLIKLLKDDSEEVLQGLIPHIRLTLECLVESQIIGTDKIDSSLMEIGKALLKCEAEVASTHNWRLASLMHTQLEILPKCFPSDFIYSYFVPMAFSRIIHARPIPVRLAAGTLFLLLLRYNMKPIQRAELRSRIFTDLANSSNCYVRMMFVRIMIEALEIFSSTYFKEHFFNILLNLAEDPIANIRVKVVSLLPQLKNQLWMPTDKKLLTSLEMVVRHLVNNEKDRDVLFILKSVTQKLDEMDVKYEGQSLTTKLTRQDVEDAKKLEEEKKLSGTDVGKSTGGTVVKKDWTRAGTDSTRRSSLSKGEHLMKNMEELHETKLLLIKYGTTSSRQVIESLKTRIQLTHPWEKIGHFNSHTNSSHFNFVNGSSNDYITPKPQCNCSKLTVFQALLTLPDACEQEYESDSQCRSYYDTDNDHTNFRKHSIQTNEYSPSTFTKSFFLSLVRDNKQEPQQHSLTRDYSHEFSTNISGNDRAPNFAALKALTNAAHFNSCWTFSSMPEISMMQSDDEFLVDTGIRIPTQFSISQSTSKIPHLQDFIATRRQLNTTIRPRRGSMNFDKGKFKRHSSVEYEDCMKRRTSESESSRSTSISIDYEEGLRQHNMVKENLSDQHLSKTDARTKRYSAPQGRTRFGWDANQERSLDEKFKRNSLILDKEKLKFTNSKCTLDRTKRHSTNFSLKLPDTKETKQLVKRHSLEDHTTVRRAVKGYFSTLDVNHNQGLSKIPLRNVESRSRTAPATRASSPVHVETRLRFDIENCIDSQSSANDRHLNRFSSSDEEVDKLCRMLLHSQTAQSSTGITPRSSRESSCENNKSTNIVFDCPETMVFTHTVFIPLERRPLKAVTFYLNL</sequence>
<dbReference type="SMART" id="SM00950">
    <property type="entry name" value="Piwi"/>
    <property type="match status" value="1"/>
</dbReference>
<evidence type="ECO:0000256" key="4">
    <source>
        <dbReference type="ARBA" id="ARBA00022737"/>
    </source>
</evidence>
<feature type="repeat" description="HEAT" evidence="9">
    <location>
        <begin position="1046"/>
        <end position="1083"/>
    </location>
</feature>
<dbReference type="InterPro" id="IPR011989">
    <property type="entry name" value="ARM-like"/>
</dbReference>
<dbReference type="GO" id="GO:0008287">
    <property type="term" value="C:protein serine/threonine phosphatase complex"/>
    <property type="evidence" value="ECO:0007669"/>
    <property type="project" value="TreeGrafter"/>
</dbReference>
<dbReference type="InterPro" id="IPR016024">
    <property type="entry name" value="ARM-type_fold"/>
</dbReference>
<keyword evidence="4" id="KW-0677">Repeat</keyword>
<dbReference type="Proteomes" id="UP000078541">
    <property type="component" value="Unassembled WGS sequence"/>
</dbReference>
<feature type="repeat" description="HEAT" evidence="9">
    <location>
        <begin position="1007"/>
        <end position="1044"/>
    </location>
</feature>
<reference evidence="13 14" key="1">
    <citation type="submission" date="2016-03" db="EMBL/GenBank/DDBJ databases">
        <title>Trachymyrmex septentrionalis WGS genome.</title>
        <authorList>
            <person name="Nygaard S."/>
            <person name="Hu H."/>
            <person name="Boomsma J."/>
            <person name="Zhang G."/>
        </authorList>
    </citation>
    <scope>NUCLEOTIDE SEQUENCE [LARGE SCALE GENOMIC DNA]</scope>
    <source>
        <strain evidence="13">Tsep2-gDNA-1</strain>
        <tissue evidence="13">Whole body</tissue>
    </source>
</reference>
<evidence type="ECO:0000256" key="8">
    <source>
        <dbReference type="ARBA" id="ARBA00038291"/>
    </source>
</evidence>
<dbReference type="InterPro" id="IPR003100">
    <property type="entry name" value="PAZ_dom"/>
</dbReference>
<keyword evidence="2" id="KW-0217">Developmental protein</keyword>
<evidence type="ECO:0000256" key="7">
    <source>
        <dbReference type="ARBA" id="ARBA00023158"/>
    </source>
</evidence>
<evidence type="ECO:0000259" key="12">
    <source>
        <dbReference type="PROSITE" id="PS50822"/>
    </source>
</evidence>
<dbReference type="Gene3D" id="1.25.10.10">
    <property type="entry name" value="Leucine-rich Repeat Variant"/>
    <property type="match status" value="1"/>
</dbReference>
<dbReference type="SMART" id="SM00949">
    <property type="entry name" value="PAZ"/>
    <property type="match status" value="1"/>
</dbReference>
<feature type="compositionally biased region" description="Basic and acidic residues" evidence="10">
    <location>
        <begin position="1827"/>
        <end position="1851"/>
    </location>
</feature>
<feature type="region of interest" description="Disordered" evidence="10">
    <location>
        <begin position="1"/>
        <end position="103"/>
    </location>
</feature>
<dbReference type="GO" id="GO:0140965">
    <property type="term" value="P:secondary piRNA processing"/>
    <property type="evidence" value="ECO:0007669"/>
    <property type="project" value="UniProtKB-ARBA"/>
</dbReference>
<dbReference type="SUPFAM" id="SSF101690">
    <property type="entry name" value="PAZ domain"/>
    <property type="match status" value="1"/>
</dbReference>
<feature type="region of interest" description="Disordered" evidence="10">
    <location>
        <begin position="2023"/>
        <end position="2043"/>
    </location>
</feature>
<dbReference type="InterPro" id="IPR003165">
    <property type="entry name" value="Piwi"/>
</dbReference>
<evidence type="ECO:0000256" key="10">
    <source>
        <dbReference type="SAM" id="MobiDB-lite"/>
    </source>
</evidence>
<dbReference type="Pfam" id="PF23278">
    <property type="entry name" value="Piwi_N"/>
    <property type="match status" value="1"/>
</dbReference>
<dbReference type="GO" id="GO:0030154">
    <property type="term" value="P:cell differentiation"/>
    <property type="evidence" value="ECO:0007669"/>
    <property type="project" value="UniProtKB-KW"/>
</dbReference>
<name>A0A195F956_9HYME</name>
<dbReference type="Pfam" id="PF02985">
    <property type="entry name" value="HEAT"/>
    <property type="match status" value="1"/>
</dbReference>
<feature type="region of interest" description="Disordered" evidence="10">
    <location>
        <begin position="1805"/>
        <end position="1860"/>
    </location>
</feature>
<dbReference type="GO" id="GO:0005829">
    <property type="term" value="C:cytosol"/>
    <property type="evidence" value="ECO:0007669"/>
    <property type="project" value="TreeGrafter"/>
</dbReference>
<dbReference type="InterPro" id="IPR000357">
    <property type="entry name" value="HEAT"/>
</dbReference>
<evidence type="ECO:0000256" key="5">
    <source>
        <dbReference type="ARBA" id="ARBA00022782"/>
    </source>
</evidence>
<dbReference type="CDD" id="cd04658">
    <property type="entry name" value="Piwi_piwi-like_Euk"/>
    <property type="match status" value="1"/>
</dbReference>
<dbReference type="InterPro" id="IPR021133">
    <property type="entry name" value="HEAT_type_2"/>
</dbReference>
<dbReference type="InterPro" id="IPR039918">
    <property type="entry name" value="PPP4R4"/>
</dbReference>
<dbReference type="GO" id="GO:0019888">
    <property type="term" value="F:protein phosphatase regulator activity"/>
    <property type="evidence" value="ECO:0007669"/>
    <property type="project" value="TreeGrafter"/>
</dbReference>
<dbReference type="CDD" id="cd02845">
    <property type="entry name" value="PAZ_piwi_like"/>
    <property type="match status" value="1"/>
</dbReference>
<comment type="similarity">
    <text evidence="8">Belongs to the argonaute family. Piwi subfamily.</text>
</comment>
<dbReference type="Gene3D" id="2.170.260.10">
    <property type="entry name" value="paz domain"/>
    <property type="match status" value="1"/>
</dbReference>
<feature type="compositionally biased region" description="Basic and acidic residues" evidence="10">
    <location>
        <begin position="50"/>
        <end position="79"/>
    </location>
</feature>
<evidence type="ECO:0000256" key="1">
    <source>
        <dbReference type="ARBA" id="ARBA00004496"/>
    </source>
</evidence>
<dbReference type="InterPro" id="IPR036085">
    <property type="entry name" value="PAZ_dom_sf"/>
</dbReference>
<keyword evidence="5" id="KW-0221">Differentiation</keyword>
<proteinExistence type="inferred from homology"/>
<dbReference type="GO" id="GO:0003723">
    <property type="term" value="F:RNA binding"/>
    <property type="evidence" value="ECO:0007669"/>
    <property type="project" value="UniProtKB-KW"/>
</dbReference>